<dbReference type="Proteomes" id="UP001431181">
    <property type="component" value="Unassembled WGS sequence"/>
</dbReference>
<protein>
    <submittedName>
        <fullName evidence="2">Uncharacterized protein</fullName>
    </submittedName>
</protein>
<keyword evidence="1" id="KW-0732">Signal</keyword>
<organism evidence="2 3">
    <name type="scientific">Marinomonas rhodophyticola</name>
    <dbReference type="NCBI Taxonomy" id="2992803"/>
    <lineage>
        <taxon>Bacteria</taxon>
        <taxon>Pseudomonadati</taxon>
        <taxon>Pseudomonadota</taxon>
        <taxon>Gammaproteobacteria</taxon>
        <taxon>Oceanospirillales</taxon>
        <taxon>Oceanospirillaceae</taxon>
        <taxon>Marinomonas</taxon>
    </lineage>
</organism>
<dbReference type="EMBL" id="JAPEUL010000009">
    <property type="protein sequence ID" value="MCW4630363.1"/>
    <property type="molecule type" value="Genomic_DNA"/>
</dbReference>
<evidence type="ECO:0000313" key="2">
    <source>
        <dbReference type="EMBL" id="MCW4630363.1"/>
    </source>
</evidence>
<feature type="chain" id="PRO_5045249369" evidence="1">
    <location>
        <begin position="23"/>
        <end position="49"/>
    </location>
</feature>
<proteinExistence type="predicted"/>
<keyword evidence="3" id="KW-1185">Reference proteome</keyword>
<reference evidence="2" key="1">
    <citation type="submission" date="2022-11" db="EMBL/GenBank/DDBJ databases">
        <title>Marinomonas sp. nov., isolated from marine algae.</title>
        <authorList>
            <person name="Choi D.G."/>
            <person name="Kim J.M."/>
            <person name="Lee J.K."/>
            <person name="Baek J.H."/>
            <person name="Jeon C.O."/>
        </authorList>
    </citation>
    <scope>NUCLEOTIDE SEQUENCE</scope>
    <source>
        <strain evidence="2">KJ51-3</strain>
    </source>
</reference>
<comment type="caution">
    <text evidence="2">The sequence shown here is derived from an EMBL/GenBank/DDBJ whole genome shotgun (WGS) entry which is preliminary data.</text>
</comment>
<evidence type="ECO:0000313" key="3">
    <source>
        <dbReference type="Proteomes" id="UP001431181"/>
    </source>
</evidence>
<sequence length="49" mass="5054">MSLRLSLIALAITSAMVSPAYATTPSIPTELKSAASFDDIADAAVWTSP</sequence>
<name>A0ABT3KIJ2_9GAMM</name>
<evidence type="ECO:0000256" key="1">
    <source>
        <dbReference type="SAM" id="SignalP"/>
    </source>
</evidence>
<feature type="signal peptide" evidence="1">
    <location>
        <begin position="1"/>
        <end position="22"/>
    </location>
</feature>
<gene>
    <name evidence="2" type="ORF">ONZ52_16070</name>
</gene>
<accession>A0ABT3KIJ2</accession>
<dbReference type="RefSeq" id="WP_265219723.1">
    <property type="nucleotide sequence ID" value="NZ_JAPEUL010000009.1"/>
</dbReference>